<dbReference type="AlphaFoldDB" id="A0A183IZ63"/>
<dbReference type="WBParaSite" id="SBAD_0000923201-mRNA-1">
    <property type="protein sequence ID" value="SBAD_0000923201-mRNA-1"/>
    <property type="gene ID" value="SBAD_0000923201"/>
</dbReference>
<reference evidence="4" key="1">
    <citation type="submission" date="2016-06" db="UniProtKB">
        <authorList>
            <consortium name="WormBaseParasite"/>
        </authorList>
    </citation>
    <scope>IDENTIFICATION</scope>
</reference>
<dbReference type="EMBL" id="UZAM01012106">
    <property type="protein sequence ID" value="VDP20069.1"/>
    <property type="molecule type" value="Genomic_DNA"/>
</dbReference>
<organism evidence="4">
    <name type="scientific">Soboliphyme baturini</name>
    <dbReference type="NCBI Taxonomy" id="241478"/>
    <lineage>
        <taxon>Eukaryota</taxon>
        <taxon>Metazoa</taxon>
        <taxon>Ecdysozoa</taxon>
        <taxon>Nematoda</taxon>
        <taxon>Enoplea</taxon>
        <taxon>Dorylaimia</taxon>
        <taxon>Dioctophymatida</taxon>
        <taxon>Dioctophymatoidea</taxon>
        <taxon>Soboliphymatidae</taxon>
        <taxon>Soboliphyme</taxon>
    </lineage>
</organism>
<gene>
    <name evidence="2" type="ORF">SBAD_LOCUS8911</name>
</gene>
<evidence type="ECO:0000313" key="4">
    <source>
        <dbReference type="WBParaSite" id="SBAD_0000923201-mRNA-1"/>
    </source>
</evidence>
<feature type="region of interest" description="Disordered" evidence="1">
    <location>
        <begin position="1"/>
        <end position="29"/>
    </location>
</feature>
<evidence type="ECO:0000256" key="1">
    <source>
        <dbReference type="SAM" id="MobiDB-lite"/>
    </source>
</evidence>
<name>A0A183IZ63_9BILA</name>
<keyword evidence="3" id="KW-1185">Reference proteome</keyword>
<evidence type="ECO:0000313" key="3">
    <source>
        <dbReference type="Proteomes" id="UP000270296"/>
    </source>
</evidence>
<protein>
    <submittedName>
        <fullName evidence="4">DUF4912 domain-containing protein</fullName>
    </submittedName>
</protein>
<evidence type="ECO:0000313" key="2">
    <source>
        <dbReference type="EMBL" id="VDP20069.1"/>
    </source>
</evidence>
<reference evidence="2 3" key="2">
    <citation type="submission" date="2018-11" db="EMBL/GenBank/DDBJ databases">
        <authorList>
            <consortium name="Pathogen Informatics"/>
        </authorList>
    </citation>
    <scope>NUCLEOTIDE SEQUENCE [LARGE SCALE GENOMIC DNA]</scope>
</reference>
<accession>A0A183IZ63</accession>
<dbReference type="Proteomes" id="UP000270296">
    <property type="component" value="Unassembled WGS sequence"/>
</dbReference>
<sequence>MPKTNVKRKDPSTTEVDSPVNEPVPSSPTETALLRISEDEFILFRVPWPDPRAVFDWLASAEYEVLIYERGGLVLVEGLVMKSKNEPMR</sequence>
<proteinExistence type="predicted"/>